<dbReference type="InterPro" id="IPR013556">
    <property type="entry name" value="Flag_M-ring_C"/>
</dbReference>
<evidence type="ECO:0000256" key="3">
    <source>
        <dbReference type="ARBA" id="ARBA00007971"/>
    </source>
</evidence>
<reference evidence="14 15" key="1">
    <citation type="submission" date="2019-03" db="EMBL/GenBank/DDBJ databases">
        <title>Genome sequence of Sphingomonas sp. 17J27-24.</title>
        <authorList>
            <person name="Kim M."/>
            <person name="Maeng S."/>
            <person name="Sathiyaraj S."/>
        </authorList>
    </citation>
    <scope>NUCLEOTIDE SEQUENCE [LARGE SCALE GENOMIC DNA]</scope>
    <source>
        <strain evidence="14 15">17J27-24</strain>
    </source>
</reference>
<dbReference type="PANTHER" id="PTHR30046:SF0">
    <property type="entry name" value="FLAGELLAR M-RING PROTEIN"/>
    <property type="match status" value="1"/>
</dbReference>
<evidence type="ECO:0000259" key="12">
    <source>
        <dbReference type="Pfam" id="PF01514"/>
    </source>
</evidence>
<dbReference type="Proteomes" id="UP000298213">
    <property type="component" value="Unassembled WGS sequence"/>
</dbReference>
<evidence type="ECO:0000256" key="2">
    <source>
        <dbReference type="ARBA" id="ARBA00004651"/>
    </source>
</evidence>
<keyword evidence="5 11" id="KW-0812">Transmembrane</keyword>
<dbReference type="InterPro" id="IPR000067">
    <property type="entry name" value="FlgMring_FliF"/>
</dbReference>
<evidence type="ECO:0000256" key="4">
    <source>
        <dbReference type="ARBA" id="ARBA00022475"/>
    </source>
</evidence>
<feature type="transmembrane region" description="Helical" evidence="11">
    <location>
        <begin position="16"/>
        <end position="35"/>
    </location>
</feature>
<keyword evidence="4" id="KW-1003">Cell membrane</keyword>
<feature type="transmembrane region" description="Helical" evidence="11">
    <location>
        <begin position="419"/>
        <end position="436"/>
    </location>
</feature>
<feature type="domain" description="Flagellar M-ring N-terminal" evidence="12">
    <location>
        <begin position="41"/>
        <end position="209"/>
    </location>
</feature>
<comment type="similarity">
    <text evidence="3 9">Belongs to the FliF family.</text>
</comment>
<keyword evidence="14" id="KW-0969">Cilium</keyword>
<dbReference type="PIRSF" id="PIRSF004862">
    <property type="entry name" value="FliF"/>
    <property type="match status" value="1"/>
</dbReference>
<dbReference type="GO" id="GO:0003774">
    <property type="term" value="F:cytoskeletal motor activity"/>
    <property type="evidence" value="ECO:0007669"/>
    <property type="project" value="InterPro"/>
</dbReference>
<evidence type="ECO:0000256" key="11">
    <source>
        <dbReference type="SAM" id="Phobius"/>
    </source>
</evidence>
<dbReference type="PANTHER" id="PTHR30046">
    <property type="entry name" value="FLAGELLAR M-RING PROTEIN"/>
    <property type="match status" value="1"/>
</dbReference>
<keyword evidence="15" id="KW-1185">Reference proteome</keyword>
<dbReference type="GO" id="GO:0005886">
    <property type="term" value="C:plasma membrane"/>
    <property type="evidence" value="ECO:0007669"/>
    <property type="project" value="UniProtKB-SubCell"/>
</dbReference>
<dbReference type="GO" id="GO:0009431">
    <property type="term" value="C:bacterial-type flagellum basal body, MS ring"/>
    <property type="evidence" value="ECO:0007669"/>
    <property type="project" value="InterPro"/>
</dbReference>
<feature type="region of interest" description="Disordered" evidence="10">
    <location>
        <begin position="271"/>
        <end position="341"/>
    </location>
</feature>
<accession>A0A4Y8ZUC0</accession>
<evidence type="ECO:0000256" key="10">
    <source>
        <dbReference type="SAM" id="MobiDB-lite"/>
    </source>
</evidence>
<evidence type="ECO:0000313" key="14">
    <source>
        <dbReference type="EMBL" id="TFI59638.1"/>
    </source>
</evidence>
<evidence type="ECO:0000256" key="5">
    <source>
        <dbReference type="ARBA" id="ARBA00022692"/>
    </source>
</evidence>
<evidence type="ECO:0000259" key="13">
    <source>
        <dbReference type="Pfam" id="PF08345"/>
    </source>
</evidence>
<feature type="domain" description="Flagellar M-ring C-terminal" evidence="13">
    <location>
        <begin position="242"/>
        <end position="398"/>
    </location>
</feature>
<feature type="compositionally biased region" description="Acidic residues" evidence="10">
    <location>
        <begin position="285"/>
        <end position="294"/>
    </location>
</feature>
<protein>
    <recommendedName>
        <fullName evidence="9">Flagellar M-ring protein</fullName>
    </recommendedName>
</protein>
<evidence type="ECO:0000256" key="1">
    <source>
        <dbReference type="ARBA" id="ARBA00004117"/>
    </source>
</evidence>
<evidence type="ECO:0000256" key="6">
    <source>
        <dbReference type="ARBA" id="ARBA00022989"/>
    </source>
</evidence>
<keyword evidence="6 11" id="KW-1133">Transmembrane helix</keyword>
<sequence length="529" mass="55763">MNGLRNLAAQIGTKRLMLMGGVGGALLLLLGYLAFRTPAAEMGYLYTDLDPSAAQSITEKLKADGVPFQISADGTGVMAPQDRLAELRMSLAGEQMGGKIGYEVLDQEEPFGVSSSRAKLNETRAIEGELARSIESLESVLKARVHIVMPERAMFAAEARKASAAVTVKTRGTLPSQGVQSIRYLVSSAVPELSPDSVSIIDQSGALLARAGEGGGAAGSEIEEKQAAMEARLRQQIEALVEPIVGDGKVRVEVAALLDRDQSREEANVFDPDKQVVKHQISVESGDESSESEADAQAATVATQLPENSGQPAGAGGDSRQSRKSESSEDITYDNSQSHTVTVRAPGKVNRLTVAVLVDGGPKGVPQPQITRLTRLVENAVGFDAERGDSVVVESMAFAAPEDLGEADGMLSNLPWDNIFDIVKILIVAGVLLVGARMMRDRRRAPEPADTAALPAPDGLPALPAGSEATLAELEAQRAAESDLAMLDQEIALAQVDGRVKLSALKRIGDAVKASPGESASVVRQWMNA</sequence>
<evidence type="ECO:0000313" key="15">
    <source>
        <dbReference type="Proteomes" id="UP000298213"/>
    </source>
</evidence>
<dbReference type="Gene3D" id="3.30.300.30">
    <property type="match status" value="1"/>
</dbReference>
<organism evidence="14 15">
    <name type="scientific">Sphingomonas parva</name>
    <dbReference type="NCBI Taxonomy" id="2555898"/>
    <lineage>
        <taxon>Bacteria</taxon>
        <taxon>Pseudomonadati</taxon>
        <taxon>Pseudomonadota</taxon>
        <taxon>Alphaproteobacteria</taxon>
        <taxon>Sphingomonadales</taxon>
        <taxon>Sphingomonadaceae</taxon>
        <taxon>Sphingomonas</taxon>
    </lineage>
</organism>
<dbReference type="NCBIfam" id="TIGR00206">
    <property type="entry name" value="fliF"/>
    <property type="match status" value="1"/>
</dbReference>
<dbReference type="InterPro" id="IPR043427">
    <property type="entry name" value="YscJ/FliF"/>
</dbReference>
<evidence type="ECO:0000256" key="8">
    <source>
        <dbReference type="ARBA" id="ARBA00023143"/>
    </source>
</evidence>
<dbReference type="GO" id="GO:0071973">
    <property type="term" value="P:bacterial-type flagellum-dependent cell motility"/>
    <property type="evidence" value="ECO:0007669"/>
    <property type="project" value="InterPro"/>
</dbReference>
<keyword evidence="7 11" id="KW-0472">Membrane</keyword>
<dbReference type="EMBL" id="SPDV01000005">
    <property type="protein sequence ID" value="TFI59638.1"/>
    <property type="molecule type" value="Genomic_DNA"/>
</dbReference>
<keyword evidence="8 9" id="KW-0975">Bacterial flagellum</keyword>
<evidence type="ECO:0000256" key="7">
    <source>
        <dbReference type="ARBA" id="ARBA00023136"/>
    </source>
</evidence>
<feature type="compositionally biased region" description="Polar residues" evidence="10">
    <location>
        <begin position="300"/>
        <end position="311"/>
    </location>
</feature>
<dbReference type="InterPro" id="IPR006182">
    <property type="entry name" value="FliF_N_dom"/>
</dbReference>
<proteinExistence type="inferred from homology"/>
<name>A0A4Y8ZUC0_9SPHN</name>
<gene>
    <name evidence="14" type="primary">fliF</name>
    <name evidence="14" type="ORF">E2493_03985</name>
</gene>
<dbReference type="InterPro" id="IPR045851">
    <property type="entry name" value="AMP-bd_C_sf"/>
</dbReference>
<comment type="caution">
    <text evidence="14">The sequence shown here is derived from an EMBL/GenBank/DDBJ whole genome shotgun (WGS) entry which is preliminary data.</text>
</comment>
<evidence type="ECO:0000256" key="9">
    <source>
        <dbReference type="PIRNR" id="PIRNR004862"/>
    </source>
</evidence>
<dbReference type="AlphaFoldDB" id="A0A4Y8ZUC0"/>
<comment type="function">
    <text evidence="9">The M ring may be actively involved in energy transduction.</text>
</comment>
<dbReference type="Pfam" id="PF08345">
    <property type="entry name" value="YscJ_FliF_C"/>
    <property type="match status" value="1"/>
</dbReference>
<keyword evidence="14" id="KW-0966">Cell projection</keyword>
<dbReference type="OrthoDB" id="9807026at2"/>
<dbReference type="Pfam" id="PF01514">
    <property type="entry name" value="YscJ_FliF"/>
    <property type="match status" value="1"/>
</dbReference>
<keyword evidence="14" id="KW-0282">Flagellum</keyword>
<dbReference type="PRINTS" id="PR01009">
    <property type="entry name" value="FLGMRINGFLIF"/>
</dbReference>
<comment type="subcellular location">
    <subcellularLocation>
        <location evidence="1 9">Bacterial flagellum basal body</location>
    </subcellularLocation>
    <subcellularLocation>
        <location evidence="2">Cell membrane</location>
        <topology evidence="2">Multi-pass membrane protein</topology>
    </subcellularLocation>
</comment>